<gene>
    <name evidence="7" type="ORF">BN12_60041</name>
</gene>
<evidence type="ECO:0000256" key="2">
    <source>
        <dbReference type="ARBA" id="ARBA00022692"/>
    </source>
</evidence>
<organism evidence="7 8">
    <name type="scientific">Nostocoides japonicum T1-X7</name>
    <dbReference type="NCBI Taxonomy" id="1194083"/>
    <lineage>
        <taxon>Bacteria</taxon>
        <taxon>Bacillati</taxon>
        <taxon>Actinomycetota</taxon>
        <taxon>Actinomycetes</taxon>
        <taxon>Micrococcales</taxon>
        <taxon>Intrasporangiaceae</taxon>
        <taxon>Nostocoides</taxon>
    </lineage>
</organism>
<comment type="subcellular location">
    <subcellularLocation>
        <location evidence="1">Membrane</location>
        <topology evidence="1">Multi-pass membrane protein</topology>
    </subcellularLocation>
</comment>
<evidence type="ECO:0000256" key="1">
    <source>
        <dbReference type="ARBA" id="ARBA00004141"/>
    </source>
</evidence>
<feature type="transmembrane region" description="Helical" evidence="6">
    <location>
        <begin position="34"/>
        <end position="53"/>
    </location>
</feature>
<comment type="caution">
    <text evidence="7">The sequence shown here is derived from an EMBL/GenBank/DDBJ whole genome shotgun (WGS) entry which is preliminary data.</text>
</comment>
<sequence length="163" mass="17329">MSNQTSDAELRSTHTPPVLRGTSHALRRPRAARAAYLTTTSIVLMESLAGGILDLTRQAPFYPAMLSLGYPPYFADVLGTAKLLAVAALLAPGLPRIKEWAYAGILINMLGAAASHLAMHDGVGNVVPPTAFAVITLVSWELHGSVGPFTAALRHLRRPPAKQ</sequence>
<keyword evidence="4 6" id="KW-0472">Membrane</keyword>
<dbReference type="STRING" id="1194083.BN12_60041"/>
<dbReference type="Pfam" id="PF13564">
    <property type="entry name" value="DoxX_2"/>
    <property type="match status" value="1"/>
</dbReference>
<keyword evidence="2 6" id="KW-0812">Transmembrane</keyword>
<evidence type="ECO:0000256" key="4">
    <source>
        <dbReference type="ARBA" id="ARBA00023136"/>
    </source>
</evidence>
<feature type="transmembrane region" description="Helical" evidence="6">
    <location>
        <begin position="131"/>
        <end position="153"/>
    </location>
</feature>
<reference evidence="7 8" key="1">
    <citation type="journal article" date="2013" name="ISME J.">
        <title>A metabolic model for members of the genus Tetrasphaera involved in enhanced biological phosphorus removal.</title>
        <authorList>
            <person name="Kristiansen R."/>
            <person name="Nguyen H.T.T."/>
            <person name="Saunders A.M."/>
            <person name="Nielsen J.L."/>
            <person name="Wimmer R."/>
            <person name="Le V.Q."/>
            <person name="McIlroy S.J."/>
            <person name="Petrovski S."/>
            <person name="Seviour R.J."/>
            <person name="Calteau A."/>
            <person name="Nielsen K.L."/>
            <person name="Nielsen P.H."/>
        </authorList>
    </citation>
    <scope>NUCLEOTIDE SEQUENCE [LARGE SCALE GENOMIC DNA]</scope>
    <source>
        <strain evidence="7 8">T1-X7</strain>
    </source>
</reference>
<evidence type="ECO:0000256" key="3">
    <source>
        <dbReference type="ARBA" id="ARBA00022989"/>
    </source>
</evidence>
<dbReference type="EMBL" id="CAJB01000392">
    <property type="protein sequence ID" value="CCH79835.1"/>
    <property type="molecule type" value="Genomic_DNA"/>
</dbReference>
<evidence type="ECO:0000313" key="8">
    <source>
        <dbReference type="Proteomes" id="UP000035721"/>
    </source>
</evidence>
<dbReference type="AlphaFoldDB" id="A0A077M712"/>
<feature type="region of interest" description="Disordered" evidence="5">
    <location>
        <begin position="1"/>
        <end position="25"/>
    </location>
</feature>
<name>A0A077M712_9MICO</name>
<proteinExistence type="predicted"/>
<feature type="transmembrane region" description="Helical" evidence="6">
    <location>
        <begin position="73"/>
        <end position="93"/>
    </location>
</feature>
<keyword evidence="3 6" id="KW-1133">Transmembrane helix</keyword>
<evidence type="ECO:0008006" key="9">
    <source>
        <dbReference type="Google" id="ProtNLM"/>
    </source>
</evidence>
<dbReference type="Proteomes" id="UP000035721">
    <property type="component" value="Unassembled WGS sequence"/>
</dbReference>
<accession>A0A077M712</accession>
<dbReference type="InterPro" id="IPR032808">
    <property type="entry name" value="DoxX"/>
</dbReference>
<keyword evidence="8" id="KW-1185">Reference proteome</keyword>
<feature type="transmembrane region" description="Helical" evidence="6">
    <location>
        <begin position="100"/>
        <end position="119"/>
    </location>
</feature>
<protein>
    <recommendedName>
        <fullName evidence="9">DoxX family protein</fullName>
    </recommendedName>
</protein>
<dbReference type="RefSeq" id="WP_053079923.1">
    <property type="nucleotide sequence ID" value="NZ_HF570958.1"/>
</dbReference>
<evidence type="ECO:0000256" key="6">
    <source>
        <dbReference type="SAM" id="Phobius"/>
    </source>
</evidence>
<evidence type="ECO:0000256" key="5">
    <source>
        <dbReference type="SAM" id="MobiDB-lite"/>
    </source>
</evidence>
<evidence type="ECO:0000313" key="7">
    <source>
        <dbReference type="EMBL" id="CCH79835.1"/>
    </source>
</evidence>
<dbReference type="GO" id="GO:0016020">
    <property type="term" value="C:membrane"/>
    <property type="evidence" value="ECO:0007669"/>
    <property type="project" value="UniProtKB-SubCell"/>
</dbReference>